<dbReference type="GO" id="GO:0003824">
    <property type="term" value="F:catalytic activity"/>
    <property type="evidence" value="ECO:0007669"/>
    <property type="project" value="InterPro"/>
</dbReference>
<dbReference type="AlphaFoldDB" id="A0AA88Y4L5"/>
<dbReference type="InterPro" id="IPR036691">
    <property type="entry name" value="Endo/exonu/phosph_ase_sf"/>
</dbReference>
<dbReference type="Pfam" id="PF14529">
    <property type="entry name" value="Exo_endo_phos_2"/>
    <property type="match status" value="1"/>
</dbReference>
<organism evidence="2 3">
    <name type="scientific">Pinctada imbricata</name>
    <name type="common">Atlantic pearl-oyster</name>
    <name type="synonym">Pinctada martensii</name>
    <dbReference type="NCBI Taxonomy" id="66713"/>
    <lineage>
        <taxon>Eukaryota</taxon>
        <taxon>Metazoa</taxon>
        <taxon>Spiralia</taxon>
        <taxon>Lophotrochozoa</taxon>
        <taxon>Mollusca</taxon>
        <taxon>Bivalvia</taxon>
        <taxon>Autobranchia</taxon>
        <taxon>Pteriomorphia</taxon>
        <taxon>Pterioida</taxon>
        <taxon>Pterioidea</taxon>
        <taxon>Pteriidae</taxon>
        <taxon>Pinctada</taxon>
    </lineage>
</organism>
<dbReference type="CDD" id="cd01650">
    <property type="entry name" value="RT_nLTR_like"/>
    <property type="match status" value="1"/>
</dbReference>
<dbReference type="GO" id="GO:0031012">
    <property type="term" value="C:extracellular matrix"/>
    <property type="evidence" value="ECO:0007669"/>
    <property type="project" value="TreeGrafter"/>
</dbReference>
<dbReference type="Pfam" id="PF00078">
    <property type="entry name" value="RVT_1"/>
    <property type="match status" value="1"/>
</dbReference>
<dbReference type="InterPro" id="IPR005135">
    <property type="entry name" value="Endo/exonuclease/phosphatase"/>
</dbReference>
<dbReference type="Proteomes" id="UP001186944">
    <property type="component" value="Unassembled WGS sequence"/>
</dbReference>
<dbReference type="GO" id="GO:0007508">
    <property type="term" value="P:larval heart development"/>
    <property type="evidence" value="ECO:0007669"/>
    <property type="project" value="TreeGrafter"/>
</dbReference>
<keyword evidence="3" id="KW-1185">Reference proteome</keyword>
<dbReference type="PANTHER" id="PTHR33395">
    <property type="entry name" value="TRANSCRIPTASE, PUTATIVE-RELATED-RELATED"/>
    <property type="match status" value="1"/>
</dbReference>
<name>A0AA88Y4L5_PINIB</name>
<dbReference type="GO" id="GO:0061343">
    <property type="term" value="P:cell adhesion involved in heart morphogenesis"/>
    <property type="evidence" value="ECO:0007669"/>
    <property type="project" value="TreeGrafter"/>
</dbReference>
<feature type="domain" description="Reverse transcriptase" evidence="1">
    <location>
        <begin position="449"/>
        <end position="712"/>
    </location>
</feature>
<evidence type="ECO:0000313" key="2">
    <source>
        <dbReference type="EMBL" id="KAK3098390.1"/>
    </source>
</evidence>
<dbReference type="EMBL" id="VSWD01000007">
    <property type="protein sequence ID" value="KAK3098390.1"/>
    <property type="molecule type" value="Genomic_DNA"/>
</dbReference>
<dbReference type="SUPFAM" id="SSF56219">
    <property type="entry name" value="DNase I-like"/>
    <property type="match status" value="1"/>
</dbReference>
<accession>A0AA88Y4L5</accession>
<dbReference type="InterPro" id="IPR043502">
    <property type="entry name" value="DNA/RNA_pol_sf"/>
</dbReference>
<dbReference type="Gene3D" id="3.60.10.10">
    <property type="entry name" value="Endonuclease/exonuclease/phosphatase"/>
    <property type="match status" value="1"/>
</dbReference>
<dbReference type="SUPFAM" id="SSF56672">
    <property type="entry name" value="DNA/RNA polymerases"/>
    <property type="match status" value="1"/>
</dbReference>
<evidence type="ECO:0000313" key="3">
    <source>
        <dbReference type="Proteomes" id="UP001186944"/>
    </source>
</evidence>
<evidence type="ECO:0000259" key="1">
    <source>
        <dbReference type="PROSITE" id="PS50878"/>
    </source>
</evidence>
<dbReference type="InterPro" id="IPR000477">
    <property type="entry name" value="RT_dom"/>
</dbReference>
<dbReference type="PROSITE" id="PS50878">
    <property type="entry name" value="RT_POL"/>
    <property type="match status" value="1"/>
</dbReference>
<gene>
    <name evidence="2" type="ORF">FSP39_019061</name>
</gene>
<dbReference type="PANTHER" id="PTHR33395:SF22">
    <property type="entry name" value="REVERSE TRANSCRIPTASE DOMAIN-CONTAINING PROTEIN"/>
    <property type="match status" value="1"/>
</dbReference>
<reference evidence="2" key="1">
    <citation type="submission" date="2019-08" db="EMBL/GenBank/DDBJ databases">
        <title>The improved chromosome-level genome for the pearl oyster Pinctada fucata martensii using PacBio sequencing and Hi-C.</title>
        <authorList>
            <person name="Zheng Z."/>
        </authorList>
    </citation>
    <scope>NUCLEOTIDE SEQUENCE</scope>
    <source>
        <strain evidence="2">ZZ-2019</strain>
        <tissue evidence="2">Adductor muscle</tissue>
    </source>
</reference>
<proteinExistence type="predicted"/>
<protein>
    <recommendedName>
        <fullName evidence="1">Reverse transcriptase domain-containing protein</fullName>
    </recommendedName>
</protein>
<sequence length="923" mass="106143">MSYLTWLKGIKPGKNPSHDAIKSSEVFPPNFNVYRNDRGTLRGGVFILVEKSIVSEEQTDLITNCEIEWVKIKTDKNKDMLISSFYMPQRNKKDLDELSRSLEKASVSTSKKNIILAGDFNCPDIEWNNMSIKNGNDRDIQQQLIDIANSSGLSQIHDQPTRGDNLLDLVFTVNPSVIKSSVSVPGISDHDIVITDLETKPHYQKTASRKIYIYSKANWENLKASLRNLANNISKLQSEGKSIQDIWEFFKSSIHKILDKHIPARELKSRHSTPWITHRERKLLKKKQRLYKQAKKTKNWTNYRQFQKECKSKLRKAEWNYVNNNILEGLNNNNTKPFWKYVKSKKQDSFGIAPLKSGNKLITDSKEKAGVLNKQFQSVFTKEEHGPMPKTSKTCKNPIQAIKINIEGVRKLLSKVNPSKASGPDNIPNRILKECAEQLAPSLATIFQLSLDSGELPSDWRDANISCIYKKGDKHQAENYRPVSLTSVSSKLLEHIICRHILKHLEKNKILTTLNHGFRSGFSCETQLLTTMNDLLINYDKGKQTDLAILDFSKAFDTVPHQKLLHKLSQYGIRGSTLSWLTSFLTRRTMRTVVEGEKSEAVPVESGVPQGTVLGPLLFLCHINDLPDSVTSQVRLFADDCLLYRQINNYGDQEKLQEDLHNLQKWANDWGMRFNAKKCYIMSIRQKTSKFYTLDNHVLEEVENNPYLGLQISSDLKWSTHINKITKKAHSTLGFLRRNLSHCTENCRKTAYVSMVRSTLEYGSIVWDPFQKQDIDKLERVQRKAIRFIKRDYHNREEGFITTKAKELDLQPLQHRRTSLRLIMLYKVVEGLVPGLPTHNFIQKAKPRRQIKLKTFDNCENTNILSSQVKNNSKCLETTSTKTNRYRSSFFVDTVIKWNQLEDNIVCAKSVEAFKTALDSLCQ</sequence>
<comment type="caution">
    <text evidence="2">The sequence shown here is derived from an EMBL/GenBank/DDBJ whole genome shotgun (WGS) entry which is preliminary data.</text>
</comment>